<feature type="domain" description="SF3 helicase" evidence="4">
    <location>
        <begin position="764"/>
        <end position="941"/>
    </location>
</feature>
<dbReference type="Pfam" id="PF08706">
    <property type="entry name" value="D5_N"/>
    <property type="match status" value="1"/>
</dbReference>
<dbReference type="GO" id="GO:0016787">
    <property type="term" value="F:hydrolase activity"/>
    <property type="evidence" value="ECO:0007669"/>
    <property type="project" value="UniProtKB-KW"/>
</dbReference>
<dbReference type="Pfam" id="PF23162">
    <property type="entry name" value="AEP_C962R"/>
    <property type="match status" value="1"/>
</dbReference>
<evidence type="ECO:0000256" key="3">
    <source>
        <dbReference type="ARBA" id="ARBA00022840"/>
    </source>
</evidence>
<dbReference type="PANTHER" id="PTHR35372:SF2">
    <property type="entry name" value="SF3 HELICASE DOMAIN-CONTAINING PROTEIN"/>
    <property type="match status" value="1"/>
</dbReference>
<sequence>MTSMCFFAINWFAHHRRQGFAGPAKCSGVLETHQQDLTEESGANCRAFTSGLFRWIKKNESERSGVAWNYKTTTPLDRSDHTSLAGGRFHVPNDKLEEFWTHYANAVVARGESSYLTERVPKTASFRFFVDLDFSFEPSKPNDPNDPQDQDHETIVKVLQAVARWMFHYQLDSPVFASTRGIKMHIVFPEIIVADSKTAEELMRTMHRFLEKDNPKFHEKVLDGSVYHSGLRMLLAHKTTSKDPDWVQSKVYLPLDDHLNEMRATSVSQVIDWLRDQSIFNHKQLEPTTFEFLASKRARINPQNPQEPQEPLTLTPTELGTLHQAIQKLFCFRASEVKSVKRNTGSCLIVELDETYCEFTKKRHTSNRQYLVFSSTTSSRRCHSQDCKDKRHGEAATPAEVRQIIQTSPTTTTTTTTKEPTNSTEVPSAVIQERYEHHNDYFPGTAQLEISNPNPTNPTKFLMSAVVKQPGGNMTALDGILNATHERFCEGTQYARTSDRGMEIVCDGCSFRYPKNPQIFIPLPTNSYPALTQYVTNNNNVQINIINNNNYSNNSHELLDAQFSSNSPIFEDTETNTVVFKSFSGLASDIGEVLYFLGKDKFAVSRSADTKDVWWVYSEGYSRWIKETNAVEWFCKTELAGYYVTAKDWFREHTADEKLAKQREARLDHILKQLKNPRERLNIMHEAGIAFKLNVPDFEALLDANPAIVGFTNGVYDLQAKEFRAAVSTDYISMTCGYDFDSTADAFKRSEILRFFEDIQPDTKEREYLQKLLGSSLHGEKQDELFHIFTGGTRNGKSVLADIMKYTLGGYFTSIKSTLLTGEQGSSSSASPDLMALYRRRFIVASEPEKGKSINSEFMKGITGNNDIVARPLYGDIVTFKPSHTLVLLCNGIPKMDEQDAALMLLLTEWYAKYKAEGLKKTETLVASTNEYAEDSNPALLWFNTCTTADPGAKFHLSEAFTKFSEWHMQTQGIAYRGQVKTFGKELRQGGVQTELLRVNGTPSQGVKGRKFTDSR</sequence>
<dbReference type="PROSITE" id="PS51206">
    <property type="entry name" value="SF3_HELICASE_1"/>
    <property type="match status" value="1"/>
</dbReference>
<dbReference type="STRING" id="329046.A0A1Y2CXC1"/>
<keyword evidence="1" id="KW-0547">Nucleotide-binding</keyword>
<dbReference type="InterPro" id="IPR014818">
    <property type="entry name" value="Phage/plasmid_primase_P4_C"/>
</dbReference>
<dbReference type="EMBL" id="MCGO01000005">
    <property type="protein sequence ID" value="ORY51688.1"/>
    <property type="molecule type" value="Genomic_DNA"/>
</dbReference>
<keyword evidence="2" id="KW-0378">Hydrolase</keyword>
<keyword evidence="6" id="KW-1185">Reference proteome</keyword>
<evidence type="ECO:0000259" key="4">
    <source>
        <dbReference type="PROSITE" id="PS51206"/>
    </source>
</evidence>
<reference evidence="5 6" key="1">
    <citation type="submission" date="2016-07" db="EMBL/GenBank/DDBJ databases">
        <title>Pervasive Adenine N6-methylation of Active Genes in Fungi.</title>
        <authorList>
            <consortium name="DOE Joint Genome Institute"/>
            <person name="Mondo S.J."/>
            <person name="Dannebaum R.O."/>
            <person name="Kuo R.C."/>
            <person name="Labutti K."/>
            <person name="Haridas S."/>
            <person name="Kuo A."/>
            <person name="Salamov A."/>
            <person name="Ahrendt S.R."/>
            <person name="Lipzen A."/>
            <person name="Sullivan W."/>
            <person name="Andreopoulos W.B."/>
            <person name="Clum A."/>
            <person name="Lindquist E."/>
            <person name="Daum C."/>
            <person name="Ramamoorthy G.K."/>
            <person name="Gryganskyi A."/>
            <person name="Culley D."/>
            <person name="Magnuson J.K."/>
            <person name="James T.Y."/>
            <person name="O'Malley M.A."/>
            <person name="Stajich J.E."/>
            <person name="Spatafora J.W."/>
            <person name="Visel A."/>
            <person name="Grigoriev I.V."/>
        </authorList>
    </citation>
    <scope>NUCLEOTIDE SEQUENCE [LARGE SCALE GENOMIC DNA]</scope>
    <source>
        <strain evidence="5 6">JEL800</strain>
    </source>
</reference>
<organism evidence="5 6">
    <name type="scientific">Rhizoclosmatium globosum</name>
    <dbReference type="NCBI Taxonomy" id="329046"/>
    <lineage>
        <taxon>Eukaryota</taxon>
        <taxon>Fungi</taxon>
        <taxon>Fungi incertae sedis</taxon>
        <taxon>Chytridiomycota</taxon>
        <taxon>Chytridiomycota incertae sedis</taxon>
        <taxon>Chytridiomycetes</taxon>
        <taxon>Chytridiales</taxon>
        <taxon>Chytriomycetaceae</taxon>
        <taxon>Rhizoclosmatium</taxon>
    </lineage>
</organism>
<dbReference type="OrthoDB" id="2375545at2759"/>
<accession>A0A1Y2CXC1</accession>
<keyword evidence="3" id="KW-0067">ATP-binding</keyword>
<dbReference type="PANTHER" id="PTHR35372">
    <property type="entry name" value="ATP BINDING PROTEIN-RELATED"/>
    <property type="match status" value="1"/>
</dbReference>
<gene>
    <name evidence="5" type="ORF">BCR33DRAFT_834473</name>
</gene>
<dbReference type="InterPro" id="IPR056443">
    <property type="entry name" value="AEP_C962R"/>
</dbReference>
<evidence type="ECO:0000313" key="5">
    <source>
        <dbReference type="EMBL" id="ORY51688.1"/>
    </source>
</evidence>
<evidence type="ECO:0000256" key="2">
    <source>
        <dbReference type="ARBA" id="ARBA00022801"/>
    </source>
</evidence>
<name>A0A1Y2CXC1_9FUNG</name>
<proteinExistence type="predicted"/>
<protein>
    <recommendedName>
        <fullName evidence="4">SF3 helicase domain-containing protein</fullName>
    </recommendedName>
</protein>
<comment type="caution">
    <text evidence="5">The sequence shown here is derived from an EMBL/GenBank/DDBJ whole genome shotgun (WGS) entry which is preliminary data.</text>
</comment>
<dbReference type="InterPro" id="IPR051620">
    <property type="entry name" value="ORF904-like_C"/>
</dbReference>
<dbReference type="InterPro" id="IPR027417">
    <property type="entry name" value="P-loop_NTPase"/>
</dbReference>
<dbReference type="InterPro" id="IPR014015">
    <property type="entry name" value="Helicase_SF3_DNA-vir"/>
</dbReference>
<evidence type="ECO:0000313" key="6">
    <source>
        <dbReference type="Proteomes" id="UP000193642"/>
    </source>
</evidence>
<dbReference type="GO" id="GO:0005524">
    <property type="term" value="F:ATP binding"/>
    <property type="evidence" value="ECO:0007669"/>
    <property type="project" value="UniProtKB-KW"/>
</dbReference>
<dbReference type="AlphaFoldDB" id="A0A1Y2CXC1"/>
<evidence type="ECO:0000256" key="1">
    <source>
        <dbReference type="ARBA" id="ARBA00022741"/>
    </source>
</evidence>
<dbReference type="Proteomes" id="UP000193642">
    <property type="component" value="Unassembled WGS sequence"/>
</dbReference>
<dbReference type="Gene3D" id="3.40.50.300">
    <property type="entry name" value="P-loop containing nucleotide triphosphate hydrolases"/>
    <property type="match status" value="1"/>
</dbReference>